<evidence type="ECO:0000256" key="3">
    <source>
        <dbReference type="ARBA" id="ARBA00022692"/>
    </source>
</evidence>
<feature type="signal peptide" evidence="8">
    <location>
        <begin position="1"/>
        <end position="22"/>
    </location>
</feature>
<dbReference type="SUPFAM" id="SSF103473">
    <property type="entry name" value="MFS general substrate transporter"/>
    <property type="match status" value="1"/>
</dbReference>
<dbReference type="GO" id="GO:0015233">
    <property type="term" value="F:pantothenate transmembrane transporter activity"/>
    <property type="evidence" value="ECO:0007669"/>
    <property type="project" value="TreeGrafter"/>
</dbReference>
<reference evidence="9 10" key="1">
    <citation type="journal article" date="2018" name="Mol. Biol. Evol.">
        <title>Broad Genomic Sampling Reveals a Smut Pathogenic Ancestry of the Fungal Clade Ustilaginomycotina.</title>
        <authorList>
            <person name="Kijpornyongpan T."/>
            <person name="Mondo S.J."/>
            <person name="Barry K."/>
            <person name="Sandor L."/>
            <person name="Lee J."/>
            <person name="Lipzen A."/>
            <person name="Pangilinan J."/>
            <person name="LaButti K."/>
            <person name="Hainaut M."/>
            <person name="Henrissat B."/>
            <person name="Grigoriev I.V."/>
            <person name="Spatafora J.W."/>
            <person name="Aime M.C."/>
        </authorList>
    </citation>
    <scope>NUCLEOTIDE SEQUENCE [LARGE SCALE GENOMIC DNA]</scope>
    <source>
        <strain evidence="9 10">MCA 5214</strain>
    </source>
</reference>
<dbReference type="OrthoDB" id="3639251at2759"/>
<dbReference type="RefSeq" id="XP_025361629.1">
    <property type="nucleotide sequence ID" value="XM_025507556.1"/>
</dbReference>
<protein>
    <submittedName>
        <fullName evidence="9">MFS general substrate transporter</fullName>
    </submittedName>
</protein>
<gene>
    <name evidence="9" type="ORF">BDZ90DRAFT_246370</name>
</gene>
<evidence type="ECO:0000256" key="6">
    <source>
        <dbReference type="ARBA" id="ARBA00037968"/>
    </source>
</evidence>
<proteinExistence type="inferred from homology"/>
<sequence>MTLSSKLCALRVALWGPPPASALEARLIRKIDFLVLTFTCLMYWSNYLSRTGFQFAYVSGMSEDLSFQGNDYSIANTLFTVGYVLGMIPNILALQVVSPHYWLPGAAALWAGLAMCLAAAKNPAQVFAIRFLQGLVEASTFAGSHYILGSWYTETEIGKRSGIFASSAQLGSLFSGVIQGGIHTNMDGYRGLRSWQWQFLLDGFIGIPIALYGFIFFPDVPRRARKWLLTEEERKLAIERLPRRQQVKTRMGWSLIKRVLGRWHWYAFSALFAWSSMLESIGSNGLFALWLQAERYPVRDRNYWPLALQAVAISSTIIAAAVTDLPSIPRWTVNPVMAVSLIFTSIVLLIWTVPFGLKFAAFTIGGMGYAGQATNFSWANIVCAGDEQERAVVLASMNMWSSTVQAWWSIVFYPATDAPRFRRGWIAMICIAVVTLSVKAHEQPGFRSTPAVSLHRRSERGCCNIGSIPLRRG</sequence>
<feature type="transmembrane region" description="Helical" evidence="7">
    <location>
        <begin position="199"/>
        <end position="217"/>
    </location>
</feature>
<feature type="chain" id="PRO_5016341609" evidence="8">
    <location>
        <begin position="23"/>
        <end position="473"/>
    </location>
</feature>
<dbReference type="Pfam" id="PF07690">
    <property type="entry name" value="MFS_1"/>
    <property type="match status" value="1"/>
</dbReference>
<dbReference type="AlphaFoldDB" id="A0A316UP00"/>
<feature type="transmembrane region" description="Helical" evidence="7">
    <location>
        <begin position="335"/>
        <end position="357"/>
    </location>
</feature>
<keyword evidence="5 7" id="KW-0472">Membrane</keyword>
<dbReference type="STRING" id="1569628.A0A316UP00"/>
<keyword evidence="10" id="KW-1185">Reference proteome</keyword>
<keyword evidence="4 7" id="KW-1133">Transmembrane helix</keyword>
<evidence type="ECO:0000313" key="10">
    <source>
        <dbReference type="Proteomes" id="UP000245884"/>
    </source>
</evidence>
<evidence type="ECO:0000256" key="2">
    <source>
        <dbReference type="ARBA" id="ARBA00022448"/>
    </source>
</evidence>
<evidence type="ECO:0000313" key="9">
    <source>
        <dbReference type="EMBL" id="PWN27017.1"/>
    </source>
</evidence>
<dbReference type="Proteomes" id="UP000245884">
    <property type="component" value="Unassembled WGS sequence"/>
</dbReference>
<dbReference type="InterPro" id="IPR036259">
    <property type="entry name" value="MFS_trans_sf"/>
</dbReference>
<keyword evidence="3 7" id="KW-0812">Transmembrane</keyword>
<keyword evidence="8" id="KW-0732">Signal</keyword>
<comment type="subcellular location">
    <subcellularLocation>
        <location evidence="1">Membrane</location>
        <topology evidence="1">Multi-pass membrane protein</topology>
    </subcellularLocation>
</comment>
<accession>A0A316UP00</accession>
<evidence type="ECO:0000256" key="5">
    <source>
        <dbReference type="ARBA" id="ARBA00023136"/>
    </source>
</evidence>
<organism evidence="9 10">
    <name type="scientific">Jaminaea rosea</name>
    <dbReference type="NCBI Taxonomy" id="1569628"/>
    <lineage>
        <taxon>Eukaryota</taxon>
        <taxon>Fungi</taxon>
        <taxon>Dikarya</taxon>
        <taxon>Basidiomycota</taxon>
        <taxon>Ustilaginomycotina</taxon>
        <taxon>Exobasidiomycetes</taxon>
        <taxon>Microstromatales</taxon>
        <taxon>Microstromatales incertae sedis</taxon>
        <taxon>Jaminaea</taxon>
    </lineage>
</organism>
<comment type="similarity">
    <text evidence="6">Belongs to the major facilitator superfamily. Allantoate permease family.</text>
</comment>
<feature type="transmembrane region" description="Helical" evidence="7">
    <location>
        <begin position="74"/>
        <end position="95"/>
    </location>
</feature>
<dbReference type="Gene3D" id="1.20.1250.20">
    <property type="entry name" value="MFS general substrate transporter like domains"/>
    <property type="match status" value="1"/>
</dbReference>
<dbReference type="GO" id="GO:0098717">
    <property type="term" value="P:pantothenate import across plasma membrane"/>
    <property type="evidence" value="ECO:0007669"/>
    <property type="project" value="TreeGrafter"/>
</dbReference>
<dbReference type="EMBL" id="KZ819669">
    <property type="protein sequence ID" value="PWN27017.1"/>
    <property type="molecule type" value="Genomic_DNA"/>
</dbReference>
<dbReference type="FunFam" id="1.20.1250.20:FF:000065">
    <property type="entry name" value="Putative MFS pantothenate transporter"/>
    <property type="match status" value="1"/>
</dbReference>
<feature type="transmembrane region" description="Helical" evidence="7">
    <location>
        <begin position="303"/>
        <end position="323"/>
    </location>
</feature>
<dbReference type="GO" id="GO:0005886">
    <property type="term" value="C:plasma membrane"/>
    <property type="evidence" value="ECO:0007669"/>
    <property type="project" value="TreeGrafter"/>
</dbReference>
<feature type="transmembrane region" description="Helical" evidence="7">
    <location>
        <begin position="101"/>
        <end position="120"/>
    </location>
</feature>
<dbReference type="GeneID" id="37029379"/>
<evidence type="ECO:0000256" key="8">
    <source>
        <dbReference type="SAM" id="SignalP"/>
    </source>
</evidence>
<evidence type="ECO:0000256" key="4">
    <source>
        <dbReference type="ARBA" id="ARBA00022989"/>
    </source>
</evidence>
<feature type="transmembrane region" description="Helical" evidence="7">
    <location>
        <begin position="32"/>
        <end position="53"/>
    </location>
</feature>
<dbReference type="PANTHER" id="PTHR43791:SF4">
    <property type="entry name" value="PANTOTHENATE TRANSPORTER FEN2"/>
    <property type="match status" value="1"/>
</dbReference>
<dbReference type="InterPro" id="IPR011701">
    <property type="entry name" value="MFS"/>
</dbReference>
<keyword evidence="2" id="KW-0813">Transport</keyword>
<name>A0A316UP00_9BASI</name>
<evidence type="ECO:0000256" key="1">
    <source>
        <dbReference type="ARBA" id="ARBA00004141"/>
    </source>
</evidence>
<evidence type="ECO:0000256" key="7">
    <source>
        <dbReference type="SAM" id="Phobius"/>
    </source>
</evidence>
<dbReference type="PANTHER" id="PTHR43791">
    <property type="entry name" value="PERMEASE-RELATED"/>
    <property type="match status" value="1"/>
</dbReference>